<dbReference type="GeneID" id="31236539"/>
<evidence type="ECO:0000256" key="1">
    <source>
        <dbReference type="SAM" id="MobiDB-lite"/>
    </source>
</evidence>
<feature type="region of interest" description="Disordered" evidence="1">
    <location>
        <begin position="1"/>
        <end position="23"/>
    </location>
</feature>
<protein>
    <submittedName>
        <fullName evidence="2">Uncharacterized protein</fullName>
    </submittedName>
</protein>
<sequence length="59" mass="6472">MEQTDTMPVRAARRGAPVPGTELMTDDGVAPIMDRILFRHGRLEAACTRELVAHALGRL</sequence>
<dbReference type="Proteomes" id="UP001595908">
    <property type="component" value="Unassembled WGS sequence"/>
</dbReference>
<reference evidence="3" key="1">
    <citation type="journal article" date="2019" name="Int. J. Syst. Evol. Microbiol.">
        <title>The Global Catalogue of Microorganisms (GCM) 10K type strain sequencing project: providing services to taxonomists for standard genome sequencing and annotation.</title>
        <authorList>
            <consortium name="The Broad Institute Genomics Platform"/>
            <consortium name="The Broad Institute Genome Sequencing Center for Infectious Disease"/>
            <person name="Wu L."/>
            <person name="Ma J."/>
        </authorList>
    </citation>
    <scope>NUCLEOTIDE SEQUENCE [LARGE SCALE GENOMIC DNA]</scope>
    <source>
        <strain evidence="3">ICMP 257</strain>
    </source>
</reference>
<dbReference type="EMBL" id="JBHSJE010000006">
    <property type="protein sequence ID" value="MFC4980982.1"/>
    <property type="molecule type" value="Genomic_DNA"/>
</dbReference>
<dbReference type="RefSeq" id="WP_051709971.1">
    <property type="nucleotide sequence ID" value="NZ_JBFAGR010000014.1"/>
</dbReference>
<proteinExistence type="predicted"/>
<evidence type="ECO:0000313" key="2">
    <source>
        <dbReference type="EMBL" id="MFC4980982.1"/>
    </source>
</evidence>
<evidence type="ECO:0000313" key="3">
    <source>
        <dbReference type="Proteomes" id="UP001595908"/>
    </source>
</evidence>
<accession>A0ABV9VAL7</accession>
<comment type="caution">
    <text evidence="2">The sequence shown here is derived from an EMBL/GenBank/DDBJ whole genome shotgun (WGS) entry which is preliminary data.</text>
</comment>
<organism evidence="2 3">
    <name type="scientific">Streptomyces atroolivaceus</name>
    <dbReference type="NCBI Taxonomy" id="66869"/>
    <lineage>
        <taxon>Bacteria</taxon>
        <taxon>Bacillati</taxon>
        <taxon>Actinomycetota</taxon>
        <taxon>Actinomycetes</taxon>
        <taxon>Kitasatosporales</taxon>
        <taxon>Streptomycetaceae</taxon>
        <taxon>Streptomyces</taxon>
    </lineage>
</organism>
<gene>
    <name evidence="2" type="ORF">ACFPL4_21925</name>
</gene>
<name>A0ABV9VAL7_STRAZ</name>
<keyword evidence="3" id="KW-1185">Reference proteome</keyword>